<dbReference type="GO" id="GO:0005576">
    <property type="term" value="C:extracellular region"/>
    <property type="evidence" value="ECO:0007669"/>
    <property type="project" value="TreeGrafter"/>
</dbReference>
<dbReference type="GO" id="GO:0008233">
    <property type="term" value="F:peptidase activity"/>
    <property type="evidence" value="ECO:0007669"/>
    <property type="project" value="UniProtKB-KW"/>
</dbReference>
<dbReference type="GO" id="GO:0006508">
    <property type="term" value="P:proteolysis"/>
    <property type="evidence" value="ECO:0007669"/>
    <property type="project" value="UniProtKB-KW"/>
</dbReference>
<evidence type="ECO:0000313" key="4">
    <source>
        <dbReference type="Proteomes" id="UP001359559"/>
    </source>
</evidence>
<evidence type="ECO:0000256" key="2">
    <source>
        <dbReference type="ARBA" id="ARBA00022801"/>
    </source>
</evidence>
<dbReference type="Proteomes" id="UP001359559">
    <property type="component" value="Unassembled WGS sequence"/>
</dbReference>
<comment type="caution">
    <text evidence="3">The sequence shown here is derived from an EMBL/GenBank/DDBJ whole genome shotgun (WGS) entry which is preliminary data.</text>
</comment>
<reference evidence="3 4" key="1">
    <citation type="submission" date="2024-01" db="EMBL/GenBank/DDBJ databases">
        <title>The genomes of 5 underutilized Papilionoideae crops provide insights into root nodulation and disease resistance.</title>
        <authorList>
            <person name="Yuan L."/>
        </authorList>
    </citation>
    <scope>NUCLEOTIDE SEQUENCE [LARGE SCALE GENOMIC DNA]</scope>
    <source>
        <strain evidence="3">LY-2023</strain>
        <tissue evidence="3">Leaf</tissue>
    </source>
</reference>
<dbReference type="SUPFAM" id="SSF50630">
    <property type="entry name" value="Acid proteases"/>
    <property type="match status" value="1"/>
</dbReference>
<dbReference type="InterPro" id="IPR021109">
    <property type="entry name" value="Peptidase_aspartic_dom_sf"/>
</dbReference>
<dbReference type="InterPro" id="IPR051708">
    <property type="entry name" value="Plant_Aspart_Prot_A1"/>
</dbReference>
<evidence type="ECO:0008006" key="5">
    <source>
        <dbReference type="Google" id="ProtNLM"/>
    </source>
</evidence>
<dbReference type="EMBL" id="JAYKXN010000008">
    <property type="protein sequence ID" value="KAK7263155.1"/>
    <property type="molecule type" value="Genomic_DNA"/>
</dbReference>
<dbReference type="PANTHER" id="PTHR47967">
    <property type="entry name" value="OS07G0603500 PROTEIN-RELATED"/>
    <property type="match status" value="1"/>
</dbReference>
<organism evidence="3 4">
    <name type="scientific">Clitoria ternatea</name>
    <name type="common">Butterfly pea</name>
    <dbReference type="NCBI Taxonomy" id="43366"/>
    <lineage>
        <taxon>Eukaryota</taxon>
        <taxon>Viridiplantae</taxon>
        <taxon>Streptophyta</taxon>
        <taxon>Embryophyta</taxon>
        <taxon>Tracheophyta</taxon>
        <taxon>Spermatophyta</taxon>
        <taxon>Magnoliopsida</taxon>
        <taxon>eudicotyledons</taxon>
        <taxon>Gunneridae</taxon>
        <taxon>Pentapetalae</taxon>
        <taxon>rosids</taxon>
        <taxon>fabids</taxon>
        <taxon>Fabales</taxon>
        <taxon>Fabaceae</taxon>
        <taxon>Papilionoideae</taxon>
        <taxon>50 kb inversion clade</taxon>
        <taxon>NPAAA clade</taxon>
        <taxon>indigoferoid/millettioid clade</taxon>
        <taxon>Phaseoleae</taxon>
        <taxon>Clitoria</taxon>
    </lineage>
</organism>
<proteinExistence type="predicted"/>
<dbReference type="PANTHER" id="PTHR47967:SF128">
    <property type="entry name" value="ASPARTIC PROTEINASE CDR1-LIKE"/>
    <property type="match status" value="1"/>
</dbReference>
<name>A0AAN9I4B9_CLITE</name>
<keyword evidence="2" id="KW-0378">Hydrolase</keyword>
<gene>
    <name evidence="3" type="ORF">RJT34_30740</name>
</gene>
<keyword evidence="4" id="KW-1185">Reference proteome</keyword>
<accession>A0AAN9I4B9</accession>
<protein>
    <recommendedName>
        <fullName evidence="5">Peptidase A1 domain-containing protein</fullName>
    </recommendedName>
</protein>
<evidence type="ECO:0000313" key="3">
    <source>
        <dbReference type="EMBL" id="KAK7263155.1"/>
    </source>
</evidence>
<dbReference type="Gene3D" id="2.40.70.10">
    <property type="entry name" value="Acid Proteases"/>
    <property type="match status" value="1"/>
</dbReference>
<evidence type="ECO:0000256" key="1">
    <source>
        <dbReference type="ARBA" id="ARBA00022670"/>
    </source>
</evidence>
<sequence length="233" mass="25774">MFFVLSFSPSLKAKIGSNSSADQTETAKGFNTDIFNRDSPLSPFFNASMNKAETTLVDALTSVSRAKFDLPVFHFRAGCQDLRVMLQTTAHITWHTGMALPHLDRLNIEPTEVYLKRGKIKFANEATIWGKGIVISPLIKVTQTGLYHLNLIVVRINDVTVSAIASSDIIIDSGASLTILEANFYDQDDMWCVAIISGKDLFSIGNLAQVNYKVEYDIDDQVVSFLPADCTKE</sequence>
<dbReference type="AlphaFoldDB" id="A0AAN9I4B9"/>
<keyword evidence="1" id="KW-0645">Protease</keyword>